<dbReference type="RefSeq" id="WP_211309634.1">
    <property type="nucleotide sequence ID" value="NZ_CP028339.1"/>
</dbReference>
<feature type="domain" description="HNH nuclease" evidence="2">
    <location>
        <begin position="243"/>
        <end position="301"/>
    </location>
</feature>
<evidence type="ECO:0000256" key="1">
    <source>
        <dbReference type="SAM" id="MobiDB-lite"/>
    </source>
</evidence>
<dbReference type="InterPro" id="IPR003615">
    <property type="entry name" value="HNH_nuc"/>
</dbReference>
<keyword evidence="4" id="KW-1185">Reference proteome</keyword>
<reference evidence="3 4" key="1">
    <citation type="submission" date="2018-03" db="EMBL/GenBank/DDBJ databases">
        <title>Complete genome sequence of Thauera aromatica, a model organism for studying aromatic compound degradation under denitrifying conditions.</title>
        <authorList>
            <person name="Lo H.-Y."/>
            <person name="Goris T."/>
            <person name="Boll M."/>
            <person name="Mueller J.A."/>
        </authorList>
    </citation>
    <scope>NUCLEOTIDE SEQUENCE [LARGE SCALE GENOMIC DNA]</scope>
    <source>
        <strain evidence="3 4">K172</strain>
    </source>
</reference>
<protein>
    <submittedName>
        <fullName evidence="3">HNH nuclease domain protein</fullName>
    </submittedName>
</protein>
<name>A0A2R4BI08_THAAR</name>
<sequence length="344" mass="38493">MATDRDRELEALRPQHEGRVMDLVEAAGVDVSQWAFRKDGSPVQNPAANPNYCYEWAFGGNGEPNLLCVWHRSMSVSDGLIVYEDCIRDLALKLDRVAIDRTNPAHVKSRARDQAKRARGFDSLLQRAFRRSEPVRIIVLQGEQRAAVEVGWETATVRFRRLDDVEWYVHAYDDDGSFRIVRGVPRADNAEATEADDEGTSPDVDENDSAPEPPPVPYLDQFSIPDAPERRENTGTSFNRSAEVRRATLARAAGVCEFCGCAGFKTASGGVYLETHHVVPLAEDGPDVEWNVVAICPNDHRRAHHGEDRDILFDSLTAALINRYPQAREILETLRTRRATQGVT</sequence>
<dbReference type="GO" id="GO:0008270">
    <property type="term" value="F:zinc ion binding"/>
    <property type="evidence" value="ECO:0007669"/>
    <property type="project" value="InterPro"/>
</dbReference>
<dbReference type="AlphaFoldDB" id="A0A2R4BI08"/>
<dbReference type="KEGG" id="tak:Tharo_0006"/>
<evidence type="ECO:0000313" key="4">
    <source>
        <dbReference type="Proteomes" id="UP000241885"/>
    </source>
</evidence>
<gene>
    <name evidence="3" type="ORF">Tharo_0006</name>
</gene>
<dbReference type="Proteomes" id="UP000241885">
    <property type="component" value="Chromosome"/>
</dbReference>
<organism evidence="3 4">
    <name type="scientific">Thauera aromatica K172</name>
    <dbReference type="NCBI Taxonomy" id="44139"/>
    <lineage>
        <taxon>Bacteria</taxon>
        <taxon>Pseudomonadati</taxon>
        <taxon>Pseudomonadota</taxon>
        <taxon>Betaproteobacteria</taxon>
        <taxon>Rhodocyclales</taxon>
        <taxon>Zoogloeaceae</taxon>
        <taxon>Thauera</taxon>
    </lineage>
</organism>
<dbReference type="InterPro" id="IPR002711">
    <property type="entry name" value="HNH"/>
</dbReference>
<dbReference type="Gene3D" id="1.10.30.50">
    <property type="match status" value="1"/>
</dbReference>
<evidence type="ECO:0000313" key="3">
    <source>
        <dbReference type="EMBL" id="AVR86958.1"/>
    </source>
</evidence>
<dbReference type="SMART" id="SM00507">
    <property type="entry name" value="HNHc"/>
    <property type="match status" value="1"/>
</dbReference>
<feature type="compositionally biased region" description="Acidic residues" evidence="1">
    <location>
        <begin position="191"/>
        <end position="209"/>
    </location>
</feature>
<dbReference type="Pfam" id="PF01844">
    <property type="entry name" value="HNH"/>
    <property type="match status" value="1"/>
</dbReference>
<dbReference type="GO" id="GO:0003676">
    <property type="term" value="F:nucleic acid binding"/>
    <property type="evidence" value="ECO:0007669"/>
    <property type="project" value="InterPro"/>
</dbReference>
<dbReference type="EMBL" id="CP028339">
    <property type="protein sequence ID" value="AVR86958.1"/>
    <property type="molecule type" value="Genomic_DNA"/>
</dbReference>
<dbReference type="CDD" id="cd00085">
    <property type="entry name" value="HNHc"/>
    <property type="match status" value="1"/>
</dbReference>
<evidence type="ECO:0000259" key="2">
    <source>
        <dbReference type="SMART" id="SM00507"/>
    </source>
</evidence>
<dbReference type="GO" id="GO:0004519">
    <property type="term" value="F:endonuclease activity"/>
    <property type="evidence" value="ECO:0007669"/>
    <property type="project" value="InterPro"/>
</dbReference>
<proteinExistence type="predicted"/>
<accession>A0A2R4BI08</accession>
<feature type="region of interest" description="Disordered" evidence="1">
    <location>
        <begin position="188"/>
        <end position="239"/>
    </location>
</feature>